<dbReference type="GO" id="GO:0050308">
    <property type="term" value="F:sugar-phosphatase activity"/>
    <property type="evidence" value="ECO:0007669"/>
    <property type="project" value="TreeGrafter"/>
</dbReference>
<gene>
    <name evidence="2" type="ORF">E4184_05865</name>
</gene>
<evidence type="ECO:0000313" key="2">
    <source>
        <dbReference type="EMBL" id="QJT21015.1"/>
    </source>
</evidence>
<sequence length="239" mass="25566">MTMLTLRAEALLLDMDGTLVHSTTEVETVWRLWCQGHRLDPAPVLAMCHGVRSREVIRALAPQLDLAREVALLDELEIQHAGVAEPIAGARTLLAALAQDRWALVTSASQRVARHRLTSAGLPLPKLLIGAEEVERGKPDPEPYLLVARRLGLAPADCLVFEDAPAGILSALQAGCPVVQIGGDRRLDPAVVAVIPDWSQVTVVAKEAGPLLVTLPTRETGNKKPPASEGLSGRDPVII</sequence>
<keyword evidence="2" id="KW-0378">Hydrolase</keyword>
<evidence type="ECO:0000256" key="1">
    <source>
        <dbReference type="SAM" id="MobiDB-lite"/>
    </source>
</evidence>
<dbReference type="Pfam" id="PF00702">
    <property type="entry name" value="Hydrolase"/>
    <property type="match status" value="1"/>
</dbReference>
<dbReference type="EMBL" id="CP038441">
    <property type="protein sequence ID" value="QJT21015.1"/>
    <property type="molecule type" value="Genomic_DNA"/>
</dbReference>
<dbReference type="PANTHER" id="PTHR43481">
    <property type="entry name" value="FRUCTOSE-1-PHOSPHATE PHOSPHATASE"/>
    <property type="match status" value="1"/>
</dbReference>
<evidence type="ECO:0000313" key="3">
    <source>
        <dbReference type="Proteomes" id="UP000501427"/>
    </source>
</evidence>
<proteinExistence type="predicted"/>
<dbReference type="SFLD" id="SFLDS00003">
    <property type="entry name" value="Haloacid_Dehalogenase"/>
    <property type="match status" value="1"/>
</dbReference>
<dbReference type="InterPro" id="IPR023214">
    <property type="entry name" value="HAD_sf"/>
</dbReference>
<organism evidence="2 3">
    <name type="scientific">Aeromonas media</name>
    <dbReference type="NCBI Taxonomy" id="651"/>
    <lineage>
        <taxon>Bacteria</taxon>
        <taxon>Pseudomonadati</taxon>
        <taxon>Pseudomonadota</taxon>
        <taxon>Gammaproteobacteria</taxon>
        <taxon>Aeromonadales</taxon>
        <taxon>Aeromonadaceae</taxon>
        <taxon>Aeromonas</taxon>
    </lineage>
</organism>
<dbReference type="Gene3D" id="1.10.150.240">
    <property type="entry name" value="Putative phosphatase, domain 2"/>
    <property type="match status" value="1"/>
</dbReference>
<protein>
    <submittedName>
        <fullName evidence="2">HAD family hydrolase</fullName>
    </submittedName>
</protein>
<feature type="region of interest" description="Disordered" evidence="1">
    <location>
        <begin position="216"/>
        <end position="239"/>
    </location>
</feature>
<dbReference type="InterPro" id="IPR051806">
    <property type="entry name" value="HAD-like_SPP"/>
</dbReference>
<dbReference type="PANTHER" id="PTHR43481:SF4">
    <property type="entry name" value="GLYCEROL-1-PHOSPHATE PHOSPHOHYDROLASE 1-RELATED"/>
    <property type="match status" value="1"/>
</dbReference>
<dbReference type="AlphaFoldDB" id="A0A6M4Y971"/>
<dbReference type="RefSeq" id="WP_171275637.1">
    <property type="nucleotide sequence ID" value="NZ_CAWPJG010000001.1"/>
</dbReference>
<dbReference type="SFLD" id="SFLDG01129">
    <property type="entry name" value="C1.5:_HAD__Beta-PGM__Phosphata"/>
    <property type="match status" value="1"/>
</dbReference>
<accession>A0A6M4Y971</accession>
<reference evidence="2 3" key="1">
    <citation type="submission" date="2019-03" db="EMBL/GenBank/DDBJ databases">
        <title>Novel transposon Tn6433 accelerates the dissemination of tet(E) in Aeromonas from aerobic biofilm under oxytetracycline stress.</title>
        <authorList>
            <person name="Shi Y."/>
            <person name="Tian Z."/>
            <person name="Zhang Y."/>
            <person name="Zhang H."/>
            <person name="Yang M."/>
        </authorList>
    </citation>
    <scope>NUCLEOTIDE SEQUENCE [LARGE SCALE GENOMIC DNA]</scope>
    <source>
        <strain evidence="2 3">T0.1-19</strain>
    </source>
</reference>
<dbReference type="SUPFAM" id="SSF56784">
    <property type="entry name" value="HAD-like"/>
    <property type="match status" value="1"/>
</dbReference>
<dbReference type="InterPro" id="IPR023198">
    <property type="entry name" value="PGP-like_dom2"/>
</dbReference>
<dbReference type="Proteomes" id="UP000501427">
    <property type="component" value="Chromosome"/>
</dbReference>
<dbReference type="InterPro" id="IPR006439">
    <property type="entry name" value="HAD-SF_hydro_IA"/>
</dbReference>
<dbReference type="Gene3D" id="3.40.50.1000">
    <property type="entry name" value="HAD superfamily/HAD-like"/>
    <property type="match status" value="1"/>
</dbReference>
<name>A0A6M4Y971_AERME</name>
<dbReference type="InterPro" id="IPR036412">
    <property type="entry name" value="HAD-like_sf"/>
</dbReference>
<dbReference type="NCBIfam" id="TIGR01509">
    <property type="entry name" value="HAD-SF-IA-v3"/>
    <property type="match status" value="1"/>
</dbReference>